<proteinExistence type="predicted"/>
<reference evidence="1" key="1">
    <citation type="submission" date="2021-02" db="EMBL/GenBank/DDBJ databases">
        <authorList>
            <person name="Nowell W R."/>
        </authorList>
    </citation>
    <scope>NUCLEOTIDE SEQUENCE</scope>
</reference>
<dbReference type="EMBL" id="CAJOBJ010060979">
    <property type="protein sequence ID" value="CAF4417543.1"/>
    <property type="molecule type" value="Genomic_DNA"/>
</dbReference>
<dbReference type="InterPro" id="IPR013320">
    <property type="entry name" value="ConA-like_dom_sf"/>
</dbReference>
<dbReference type="EMBL" id="CAJOBH010033878">
    <property type="protein sequence ID" value="CAF4292111.1"/>
    <property type="molecule type" value="Genomic_DNA"/>
</dbReference>
<accession>A0A8S2TK67</accession>
<sequence>MIFSTIQNNGILIYFGHMGHIVAELFMGRIRVSHDIGNSPGSVVFSYHTVND</sequence>
<evidence type="ECO:0000313" key="1">
    <source>
        <dbReference type="EMBL" id="CAF4292111.1"/>
    </source>
</evidence>
<name>A0A8S2TK67_9BILA</name>
<dbReference type="Proteomes" id="UP000681720">
    <property type="component" value="Unassembled WGS sequence"/>
</dbReference>
<protein>
    <submittedName>
        <fullName evidence="1">Uncharacterized protein</fullName>
    </submittedName>
</protein>
<gene>
    <name evidence="1" type="ORF">BYL167_LOCUS27135</name>
    <name evidence="2" type="ORF">GIL414_LOCUS30924</name>
</gene>
<dbReference type="SUPFAM" id="SSF49899">
    <property type="entry name" value="Concanavalin A-like lectins/glucanases"/>
    <property type="match status" value="1"/>
</dbReference>
<feature type="non-terminal residue" evidence="1">
    <location>
        <position position="52"/>
    </location>
</feature>
<dbReference type="Gene3D" id="2.60.120.200">
    <property type="match status" value="1"/>
</dbReference>
<dbReference type="Proteomes" id="UP000681967">
    <property type="component" value="Unassembled WGS sequence"/>
</dbReference>
<organism evidence="1 3">
    <name type="scientific">Rotaria magnacalcarata</name>
    <dbReference type="NCBI Taxonomy" id="392030"/>
    <lineage>
        <taxon>Eukaryota</taxon>
        <taxon>Metazoa</taxon>
        <taxon>Spiralia</taxon>
        <taxon>Gnathifera</taxon>
        <taxon>Rotifera</taxon>
        <taxon>Eurotatoria</taxon>
        <taxon>Bdelloidea</taxon>
        <taxon>Philodinida</taxon>
        <taxon>Philodinidae</taxon>
        <taxon>Rotaria</taxon>
    </lineage>
</organism>
<dbReference type="AlphaFoldDB" id="A0A8S2TK67"/>
<evidence type="ECO:0000313" key="3">
    <source>
        <dbReference type="Proteomes" id="UP000681967"/>
    </source>
</evidence>
<comment type="caution">
    <text evidence="1">The sequence shown here is derived from an EMBL/GenBank/DDBJ whole genome shotgun (WGS) entry which is preliminary data.</text>
</comment>
<evidence type="ECO:0000313" key="2">
    <source>
        <dbReference type="EMBL" id="CAF4417543.1"/>
    </source>
</evidence>